<sequence length="110" mass="11792">MRDAAATSKILADGPEHLVNGAAVQVHSFYRLACTDEDGEGSDAEGFEFDDADDKTFGLQTTQESVTSSFGGSIHSSMPNKNFLFASSTAKLSHISAEELNNALPEQYED</sequence>
<reference evidence="1" key="1">
    <citation type="submission" date="2021-02" db="EMBL/GenBank/DDBJ databases">
        <authorList>
            <person name="Dougan E. K."/>
            <person name="Rhodes N."/>
            <person name="Thang M."/>
            <person name="Chan C."/>
        </authorList>
    </citation>
    <scope>NUCLEOTIDE SEQUENCE</scope>
</reference>
<organism evidence="1 2">
    <name type="scientific">Polarella glacialis</name>
    <name type="common">Dinoflagellate</name>
    <dbReference type="NCBI Taxonomy" id="89957"/>
    <lineage>
        <taxon>Eukaryota</taxon>
        <taxon>Sar</taxon>
        <taxon>Alveolata</taxon>
        <taxon>Dinophyceae</taxon>
        <taxon>Suessiales</taxon>
        <taxon>Suessiaceae</taxon>
        <taxon>Polarella</taxon>
    </lineage>
</organism>
<comment type="caution">
    <text evidence="1">The sequence shown here is derived from an EMBL/GenBank/DDBJ whole genome shotgun (WGS) entry which is preliminary data.</text>
</comment>
<dbReference type="AlphaFoldDB" id="A0A813GJE3"/>
<evidence type="ECO:0000313" key="2">
    <source>
        <dbReference type="Proteomes" id="UP000654075"/>
    </source>
</evidence>
<protein>
    <submittedName>
        <fullName evidence="1">Uncharacterized protein</fullName>
    </submittedName>
</protein>
<proteinExistence type="predicted"/>
<accession>A0A813GJE3</accession>
<evidence type="ECO:0000313" key="1">
    <source>
        <dbReference type="EMBL" id="CAE8625407.1"/>
    </source>
</evidence>
<gene>
    <name evidence="1" type="ORF">PGLA1383_LOCUS42405</name>
</gene>
<name>A0A813GJE3_POLGL</name>
<dbReference type="Proteomes" id="UP000654075">
    <property type="component" value="Unassembled WGS sequence"/>
</dbReference>
<keyword evidence="2" id="KW-1185">Reference proteome</keyword>
<dbReference type="EMBL" id="CAJNNV010028662">
    <property type="protein sequence ID" value="CAE8625407.1"/>
    <property type="molecule type" value="Genomic_DNA"/>
</dbReference>